<dbReference type="AlphaFoldDB" id="M7SY23"/>
<gene>
    <name evidence="2" type="ORF">UCREL1_3843</name>
</gene>
<feature type="region of interest" description="Disordered" evidence="1">
    <location>
        <begin position="1"/>
        <end position="40"/>
    </location>
</feature>
<protein>
    <submittedName>
        <fullName evidence="2">Uncharacterized protein</fullName>
    </submittedName>
</protein>
<reference evidence="3" key="1">
    <citation type="journal article" date="2013" name="Genome Announc.">
        <title>Draft genome sequence of the grapevine dieback fungus Eutypa lata UCR-EL1.</title>
        <authorList>
            <person name="Blanco-Ulate B."/>
            <person name="Rolshausen P.E."/>
            <person name="Cantu D."/>
        </authorList>
    </citation>
    <scope>NUCLEOTIDE SEQUENCE [LARGE SCALE GENOMIC DNA]</scope>
    <source>
        <strain evidence="3">UCR-EL1</strain>
    </source>
</reference>
<accession>M7SY23</accession>
<dbReference type="HOGENOM" id="CLU_2109011_0_0_1"/>
<evidence type="ECO:0000256" key="1">
    <source>
        <dbReference type="SAM" id="MobiDB-lite"/>
    </source>
</evidence>
<keyword evidence="3" id="KW-1185">Reference proteome</keyword>
<evidence type="ECO:0000313" key="2">
    <source>
        <dbReference type="EMBL" id="EMR69172.1"/>
    </source>
</evidence>
<dbReference type="EMBL" id="KB706127">
    <property type="protein sequence ID" value="EMR69172.1"/>
    <property type="molecule type" value="Genomic_DNA"/>
</dbReference>
<evidence type="ECO:0000313" key="3">
    <source>
        <dbReference type="Proteomes" id="UP000012174"/>
    </source>
</evidence>
<name>M7SY23_EUTLA</name>
<dbReference type="Proteomes" id="UP000012174">
    <property type="component" value="Unassembled WGS sequence"/>
</dbReference>
<proteinExistence type="predicted"/>
<organism evidence="2 3">
    <name type="scientific">Eutypa lata (strain UCR-EL1)</name>
    <name type="common">Grapevine dieback disease fungus</name>
    <name type="synonym">Eutypa armeniacae</name>
    <dbReference type="NCBI Taxonomy" id="1287681"/>
    <lineage>
        <taxon>Eukaryota</taxon>
        <taxon>Fungi</taxon>
        <taxon>Dikarya</taxon>
        <taxon>Ascomycota</taxon>
        <taxon>Pezizomycotina</taxon>
        <taxon>Sordariomycetes</taxon>
        <taxon>Xylariomycetidae</taxon>
        <taxon>Xylariales</taxon>
        <taxon>Diatrypaceae</taxon>
        <taxon>Eutypa</taxon>
    </lineage>
</organism>
<dbReference type="KEGG" id="ela:UCREL1_3843"/>
<sequence length="115" mass="12660">MSSNNKDAKPVGGKHGLNKDEANAEASANRTKHWEATPGPITFLGGIVRSPEELKHKLAQFKERSDQNGNLPCGWVTRQDISDLEIDEYIMQIPLHEKAAYKKLMEAAASSEKSG</sequence>